<dbReference type="EMBL" id="FOPP01000004">
    <property type="protein sequence ID" value="SFH04049.1"/>
    <property type="molecule type" value="Genomic_DNA"/>
</dbReference>
<gene>
    <name evidence="1" type="ORF">SAMN04489864_104245</name>
</gene>
<accession>A0A1I2WTZ6</accession>
<dbReference type="STRING" id="414048.SAMN04489864_104245"/>
<protein>
    <submittedName>
        <fullName evidence="1">Uncharacterized protein</fullName>
    </submittedName>
</protein>
<name>A0A1I2WTZ6_9SPHI</name>
<dbReference type="Proteomes" id="UP000199666">
    <property type="component" value="Unassembled WGS sequence"/>
</dbReference>
<evidence type="ECO:0000313" key="2">
    <source>
        <dbReference type="Proteomes" id="UP000199666"/>
    </source>
</evidence>
<dbReference type="AlphaFoldDB" id="A0A1I2WTZ6"/>
<keyword evidence="2" id="KW-1185">Reference proteome</keyword>
<evidence type="ECO:0000313" key="1">
    <source>
        <dbReference type="EMBL" id="SFH04049.1"/>
    </source>
</evidence>
<proteinExistence type="predicted"/>
<sequence>MEIGGKVIPSLANLYMFYPIGLVLGKPIYPIQKNGVFIDADTKAWLDAILMILELDNVLGYILKILLDISYSSKSDWARFHIFF</sequence>
<reference evidence="1 2" key="1">
    <citation type="submission" date="2016-10" db="EMBL/GenBank/DDBJ databases">
        <authorList>
            <person name="de Groot N.N."/>
        </authorList>
    </citation>
    <scope>NUCLEOTIDE SEQUENCE [LARGE SCALE GENOMIC DNA]</scope>
    <source>
        <strain evidence="1 2">DSM 18684</strain>
    </source>
</reference>
<organism evidence="1 2">
    <name type="scientific">Pedobacter insulae</name>
    <dbReference type="NCBI Taxonomy" id="414048"/>
    <lineage>
        <taxon>Bacteria</taxon>
        <taxon>Pseudomonadati</taxon>
        <taxon>Bacteroidota</taxon>
        <taxon>Sphingobacteriia</taxon>
        <taxon>Sphingobacteriales</taxon>
        <taxon>Sphingobacteriaceae</taxon>
        <taxon>Pedobacter</taxon>
    </lineage>
</organism>